<proteinExistence type="predicted"/>
<sequence>MILIRSGDSNVDLLKKFLEKNISEKLCVKSDGGDELFLAINSRKSIWLYLTDLNLNGMDDEMYWTKACTNSSMATECGLSVQIYQSTPIDPNAAIVTN</sequence>
<dbReference type="InParanoid" id="A0A024FXQ6"/>
<reference evidence="1 2" key="1">
    <citation type="submission" date="2012-05" db="EMBL/GenBank/DDBJ databases">
        <title>Recombination and specialization in a pathogen metapopulation.</title>
        <authorList>
            <person name="Gardiner A."/>
            <person name="Kemen E."/>
            <person name="Schultz-Larsen T."/>
            <person name="MacLean D."/>
            <person name="Van Oosterhout C."/>
            <person name="Jones J.D.G."/>
        </authorList>
    </citation>
    <scope>NUCLEOTIDE SEQUENCE [LARGE SCALE GENOMIC DNA]</scope>
    <source>
        <strain evidence="1 2">Ac Nc2</strain>
    </source>
</reference>
<evidence type="ECO:0000313" key="1">
    <source>
        <dbReference type="EMBL" id="CCI11697.1"/>
    </source>
</evidence>
<dbReference type="Proteomes" id="UP000053237">
    <property type="component" value="Unassembled WGS sequence"/>
</dbReference>
<keyword evidence="2" id="KW-1185">Reference proteome</keyword>
<protein>
    <submittedName>
        <fullName evidence="1">Uncharacterized protein</fullName>
    </submittedName>
</protein>
<accession>A0A024FXQ6</accession>
<organism evidence="1 2">
    <name type="scientific">Albugo candida</name>
    <dbReference type="NCBI Taxonomy" id="65357"/>
    <lineage>
        <taxon>Eukaryota</taxon>
        <taxon>Sar</taxon>
        <taxon>Stramenopiles</taxon>
        <taxon>Oomycota</taxon>
        <taxon>Peronosporomycetes</taxon>
        <taxon>Albuginales</taxon>
        <taxon>Albuginaceae</taxon>
        <taxon>Albugo</taxon>
    </lineage>
</organism>
<evidence type="ECO:0000313" key="2">
    <source>
        <dbReference type="Proteomes" id="UP000053237"/>
    </source>
</evidence>
<comment type="caution">
    <text evidence="1">The sequence shown here is derived from an EMBL/GenBank/DDBJ whole genome shotgun (WGS) entry which is preliminary data.</text>
</comment>
<gene>
    <name evidence="1" type="ORF">BN9_133270</name>
</gene>
<dbReference type="AlphaFoldDB" id="A0A024FXQ6"/>
<dbReference type="EMBL" id="CAIX01001604">
    <property type="protein sequence ID" value="CCI11697.1"/>
    <property type="molecule type" value="Genomic_DNA"/>
</dbReference>
<name>A0A024FXQ6_9STRA</name>